<comment type="cofactor">
    <cofactor evidence="8">
        <name>Fe cation</name>
        <dbReference type="ChEBI" id="CHEBI:24875"/>
    </cofactor>
    <text evidence="8">Binds 2 iron ions per subunit.</text>
</comment>
<dbReference type="GO" id="GO:0031314">
    <property type="term" value="C:extrinsic component of mitochondrial inner membrane"/>
    <property type="evidence" value="ECO:0007669"/>
    <property type="project" value="UniProtKB-UniRule"/>
</dbReference>
<keyword evidence="11" id="KW-1185">Reference proteome</keyword>
<dbReference type="EC" id="1.14.99.60" evidence="8"/>
<reference evidence="11" key="1">
    <citation type="submission" date="2011-07" db="EMBL/GenBank/DDBJ databases">
        <title>Divergent evolution of antigenic variation in African trypanosomes.</title>
        <authorList>
            <person name="Jackson A.P."/>
            <person name="Berry A."/>
            <person name="Allison H.C."/>
            <person name="Burton P."/>
            <person name="Anderson J."/>
            <person name="Aslett M."/>
            <person name="Brown R."/>
            <person name="Corton N."/>
            <person name="Harris D."/>
            <person name="Hauser H."/>
            <person name="Gamble J."/>
            <person name="Gilderthorp R."/>
            <person name="McQuillan J."/>
            <person name="Quail M.A."/>
            <person name="Sanders M."/>
            <person name="Van Tonder A."/>
            <person name="Ginger M.L."/>
            <person name="Donelson J.E."/>
            <person name="Field M.C."/>
            <person name="Barry J.D."/>
            <person name="Berriman M."/>
            <person name="Hertz-Fowler C."/>
        </authorList>
    </citation>
    <scope>NUCLEOTIDE SEQUENCE [LARGE SCALE GENOMIC DNA]</scope>
    <source>
        <strain evidence="11">IL3000</strain>
    </source>
</reference>
<name>F9W8H6_TRYCI</name>
<feature type="binding site" evidence="8">
    <location>
        <position position="229"/>
    </location>
    <ligand>
        <name>Fe cation</name>
        <dbReference type="ChEBI" id="CHEBI:24875"/>
        <label>1</label>
    </ligand>
</feature>
<reference evidence="10 11" key="2">
    <citation type="journal article" date="2012" name="Proc. Natl. Acad. Sci. U.S.A.">
        <title>Antigenic diversity is generated by distinct evolutionary mechanisms in African trypanosome species.</title>
        <authorList>
            <person name="Jackson A.P."/>
            <person name="Berry A."/>
            <person name="Aslett M."/>
            <person name="Allison H.C."/>
            <person name="Burton P."/>
            <person name="Vavrova-Anderson J."/>
            <person name="Brown R."/>
            <person name="Browne H."/>
            <person name="Corton N."/>
            <person name="Hauser H."/>
            <person name="Gamble J."/>
            <person name="Gilderthorp R."/>
            <person name="Marcello L."/>
            <person name="McQuillan J."/>
            <person name="Otto T.D."/>
            <person name="Quail M.A."/>
            <person name="Sanders M.J."/>
            <person name="van Tonder A."/>
            <person name="Ginger M.L."/>
            <person name="Field M.C."/>
            <person name="Barry J.D."/>
            <person name="Hertz-Fowler C."/>
            <person name="Berriman M."/>
        </authorList>
    </citation>
    <scope>NUCLEOTIDE SEQUENCE [LARGE SCALE GENOMIC DNA]</scope>
    <source>
        <strain evidence="10 11">IL3000</strain>
    </source>
</reference>
<dbReference type="InterPro" id="IPR009078">
    <property type="entry name" value="Ferritin-like_SF"/>
</dbReference>
<dbReference type="SUPFAM" id="SSF47240">
    <property type="entry name" value="Ferritin-like"/>
    <property type="match status" value="1"/>
</dbReference>
<dbReference type="GO" id="GO:0008682">
    <property type="term" value="F:3-demethoxyubiquinol 3-hydroxylase activity"/>
    <property type="evidence" value="ECO:0007669"/>
    <property type="project" value="UniProtKB-EC"/>
</dbReference>
<proteinExistence type="inferred from homology"/>
<dbReference type="GO" id="GO:0046872">
    <property type="term" value="F:metal ion binding"/>
    <property type="evidence" value="ECO:0007669"/>
    <property type="project" value="UniProtKB-KW"/>
</dbReference>
<keyword evidence="9" id="KW-1133">Transmembrane helix</keyword>
<evidence type="ECO:0000313" key="11">
    <source>
        <dbReference type="Proteomes" id="UP000000702"/>
    </source>
</evidence>
<dbReference type="HAMAP" id="MF_01658">
    <property type="entry name" value="COQ7"/>
    <property type="match status" value="1"/>
</dbReference>
<evidence type="ECO:0000256" key="4">
    <source>
        <dbReference type="ARBA" id="ARBA00023002"/>
    </source>
</evidence>
<comment type="subcellular location">
    <subcellularLocation>
        <location evidence="8">Mitochondrion inner membrane</location>
        <topology evidence="8">Peripheral membrane protein</topology>
        <orientation evidence="8">Matrix side</orientation>
    </subcellularLocation>
</comment>
<dbReference type="PANTHER" id="PTHR11237">
    <property type="entry name" value="COENZYME Q10 BIOSYNTHESIS PROTEIN 7"/>
    <property type="match status" value="1"/>
</dbReference>
<feature type="binding site" evidence="8">
    <location>
        <position position="132"/>
    </location>
    <ligand>
        <name>Fe cation</name>
        <dbReference type="ChEBI" id="CHEBI:24875"/>
        <label>1</label>
    </ligand>
</feature>
<dbReference type="PANTHER" id="PTHR11237:SF4">
    <property type="entry name" value="5-DEMETHOXYUBIQUINONE HYDROXYLASE, MITOCHONDRIAL"/>
    <property type="match status" value="1"/>
</dbReference>
<feature type="binding site" evidence="8">
    <location>
        <position position="101"/>
    </location>
    <ligand>
        <name>Fe cation</name>
        <dbReference type="ChEBI" id="CHEBI:24875"/>
        <label>1</label>
    </ligand>
</feature>
<dbReference type="Proteomes" id="UP000000702">
    <property type="component" value="Unassembled WGS sequence"/>
</dbReference>
<comment type="subunit">
    <text evidence="8">Component of a multi-subunit COQ enzyme complex.</text>
</comment>
<keyword evidence="3 8" id="KW-0479">Metal-binding</keyword>
<sequence>MASLVALQCCFICFLSPTPFGAISLCLNAVTPIRVTHHLLLIVIYALCCLIFSIYITPSSRACKSMLRRSLGSLERSAHAYNRYTRRQKLDEAIRVDQAGEVGAVRICKYQLLWLSPLDSSVPIVKEILGDEVVHEKVMNDLAHKHSVQLTSLDPLFHFGAFALGSVTALLGKEAVMCCHAAVEVTIAQHYNDQLRELQVLESDSILQDDEAKNWKEVKDYIAQFRDEEKHHQELGEQNGAREAPVYPVLYNGIRMICRLGVSLAKRI</sequence>
<keyword evidence="5 8" id="KW-0408">Iron</keyword>
<evidence type="ECO:0000256" key="3">
    <source>
        <dbReference type="ARBA" id="ARBA00022723"/>
    </source>
</evidence>
<feature type="binding site" evidence="8">
    <location>
        <position position="135"/>
    </location>
    <ligand>
        <name>Fe cation</name>
        <dbReference type="ChEBI" id="CHEBI:24875"/>
        <label>1</label>
    </ligand>
</feature>
<keyword evidence="8" id="KW-0496">Mitochondrion</keyword>
<accession>F9W8H6</accession>
<evidence type="ECO:0000256" key="9">
    <source>
        <dbReference type="SAM" id="Phobius"/>
    </source>
</evidence>
<dbReference type="AlphaFoldDB" id="F9W8H6"/>
<dbReference type="UniPathway" id="UPA00232"/>
<evidence type="ECO:0000256" key="6">
    <source>
        <dbReference type="ARBA" id="ARBA00023033"/>
    </source>
</evidence>
<keyword evidence="6 8" id="KW-0503">Monooxygenase</keyword>
<protein>
    <recommendedName>
        <fullName evidence="8">5-demethoxyubiquinone hydroxylase, mitochondrial</fullName>
        <shortName evidence="8">DMQ hydroxylase</shortName>
        <ecNumber evidence="8">1.14.99.60</ecNumber>
    </recommendedName>
    <alternativeName>
        <fullName evidence="8">Ubiquinone biosynthesis monooxygenase COQ7</fullName>
    </alternativeName>
</protein>
<dbReference type="GO" id="GO:0006744">
    <property type="term" value="P:ubiquinone biosynthetic process"/>
    <property type="evidence" value="ECO:0007669"/>
    <property type="project" value="UniProtKB-UniRule"/>
</dbReference>
<feature type="binding site" evidence="8">
    <location>
        <position position="232"/>
    </location>
    <ligand>
        <name>Fe cation</name>
        <dbReference type="ChEBI" id="CHEBI:24875"/>
        <label>2</label>
    </ligand>
</feature>
<dbReference type="OMA" id="WSTAVMG"/>
<feature type="binding site" evidence="8">
    <location>
        <position position="132"/>
    </location>
    <ligand>
        <name>Fe cation</name>
        <dbReference type="ChEBI" id="CHEBI:24875"/>
        <label>2</label>
    </ligand>
</feature>
<comment type="function">
    <text evidence="8">Catalyzes the hydroxylation of 2-polyprenyl-3-methyl-6-methoxy-1,4-benzoquinol (DMQH2) during ubiquinone biosynthesis. Has also a structural role in the COQ enzyme complex, stabilizing other COQ polypeptides.</text>
</comment>
<keyword evidence="9" id="KW-0812">Transmembrane</keyword>
<dbReference type="VEuPathDB" id="TriTrypDB:TcIL3000_0_42540"/>
<comment type="pathway">
    <text evidence="1 8">Cofactor biosynthesis; ubiquinone biosynthesis.</text>
</comment>
<dbReference type="InterPro" id="IPR011566">
    <property type="entry name" value="Ubq_synth_Coq7"/>
</dbReference>
<dbReference type="GO" id="GO:0016709">
    <property type="term" value="F:oxidoreductase activity, acting on paired donors, with incorporation or reduction of molecular oxygen, NAD(P)H as one donor, and incorporation of one atom of oxygen"/>
    <property type="evidence" value="ECO:0007669"/>
    <property type="project" value="UniProtKB-UniRule"/>
</dbReference>
<dbReference type="Pfam" id="PF03232">
    <property type="entry name" value="COQ7"/>
    <property type="match status" value="1"/>
</dbReference>
<evidence type="ECO:0000256" key="7">
    <source>
        <dbReference type="ARBA" id="ARBA00023136"/>
    </source>
</evidence>
<comment type="catalytic activity">
    <reaction evidence="8">
        <text>a 5-methoxy-2-methyl-3-(all-trans-polyprenyl)benzene-1,4-diol + AH2 + O2 = a 3-demethylubiquinol + A + H2O</text>
        <dbReference type="Rhea" id="RHEA:50908"/>
        <dbReference type="Rhea" id="RHEA-COMP:10859"/>
        <dbReference type="Rhea" id="RHEA-COMP:10914"/>
        <dbReference type="ChEBI" id="CHEBI:13193"/>
        <dbReference type="ChEBI" id="CHEBI:15377"/>
        <dbReference type="ChEBI" id="CHEBI:15379"/>
        <dbReference type="ChEBI" id="CHEBI:17499"/>
        <dbReference type="ChEBI" id="CHEBI:84167"/>
        <dbReference type="ChEBI" id="CHEBI:84422"/>
        <dbReference type="EC" id="1.14.99.60"/>
    </reaction>
</comment>
<organism evidence="10 11">
    <name type="scientific">Trypanosoma congolense (strain IL3000)</name>
    <dbReference type="NCBI Taxonomy" id="1068625"/>
    <lineage>
        <taxon>Eukaryota</taxon>
        <taxon>Discoba</taxon>
        <taxon>Euglenozoa</taxon>
        <taxon>Kinetoplastea</taxon>
        <taxon>Metakinetoplastina</taxon>
        <taxon>Trypanosomatida</taxon>
        <taxon>Trypanosomatidae</taxon>
        <taxon>Trypanosoma</taxon>
        <taxon>Nannomonas</taxon>
    </lineage>
</organism>
<feature type="binding site" evidence="8">
    <location>
        <position position="229"/>
    </location>
    <ligand>
        <name>Fe cation</name>
        <dbReference type="ChEBI" id="CHEBI:24875"/>
        <label>2</label>
    </ligand>
</feature>
<keyword evidence="2 8" id="KW-0831">Ubiquinone biosynthesis</keyword>
<dbReference type="CDD" id="cd01042">
    <property type="entry name" value="DMQH"/>
    <property type="match status" value="1"/>
</dbReference>
<comment type="caution">
    <text evidence="10">The sequence shown here is derived from an EMBL/GenBank/DDBJ whole genome shotgun (WGS) entry which is preliminary data.</text>
</comment>
<evidence type="ECO:0000256" key="1">
    <source>
        <dbReference type="ARBA" id="ARBA00004749"/>
    </source>
</evidence>
<evidence type="ECO:0000256" key="8">
    <source>
        <dbReference type="HAMAP-Rule" id="MF_03194"/>
    </source>
</evidence>
<evidence type="ECO:0000256" key="2">
    <source>
        <dbReference type="ARBA" id="ARBA00022688"/>
    </source>
</evidence>
<gene>
    <name evidence="10" type="ORF">TCIL3000_0_42540</name>
</gene>
<evidence type="ECO:0000256" key="5">
    <source>
        <dbReference type="ARBA" id="ARBA00023004"/>
    </source>
</evidence>
<keyword evidence="7 8" id="KW-0472">Membrane</keyword>
<feature type="transmembrane region" description="Helical" evidence="9">
    <location>
        <begin position="38"/>
        <end position="58"/>
    </location>
</feature>
<feature type="binding site" evidence="8">
    <location>
        <position position="184"/>
    </location>
    <ligand>
        <name>Fe cation</name>
        <dbReference type="ChEBI" id="CHEBI:24875"/>
        <label>2</label>
    </ligand>
</feature>
<dbReference type="EMBL" id="CAEQ01001170">
    <property type="protein sequence ID" value="CCD13508.1"/>
    <property type="molecule type" value="Genomic_DNA"/>
</dbReference>
<comment type="similarity">
    <text evidence="8">Belongs to the COQ7 family.</text>
</comment>
<keyword evidence="8" id="KW-0999">Mitochondrion inner membrane</keyword>
<keyword evidence="4 8" id="KW-0560">Oxidoreductase</keyword>
<evidence type="ECO:0000313" key="10">
    <source>
        <dbReference type="EMBL" id="CCD13508.1"/>
    </source>
</evidence>